<accession>X6NUZ4</accession>
<protein>
    <submittedName>
        <fullName evidence="2">Uncharacterized protein</fullName>
    </submittedName>
</protein>
<dbReference type="AlphaFoldDB" id="X6NUZ4"/>
<evidence type="ECO:0000313" key="3">
    <source>
        <dbReference type="Proteomes" id="UP000023152"/>
    </source>
</evidence>
<comment type="caution">
    <text evidence="2">The sequence shown here is derived from an EMBL/GenBank/DDBJ whole genome shotgun (WGS) entry which is preliminary data.</text>
</comment>
<dbReference type="InterPro" id="IPR016024">
    <property type="entry name" value="ARM-type_fold"/>
</dbReference>
<keyword evidence="3" id="KW-1185">Reference proteome</keyword>
<gene>
    <name evidence="2" type="ORF">RFI_06990</name>
</gene>
<evidence type="ECO:0000313" key="2">
    <source>
        <dbReference type="EMBL" id="ETO30130.1"/>
    </source>
</evidence>
<reference evidence="2 3" key="1">
    <citation type="journal article" date="2013" name="Curr. Biol.">
        <title>The Genome of the Foraminiferan Reticulomyxa filosa.</title>
        <authorList>
            <person name="Glockner G."/>
            <person name="Hulsmann N."/>
            <person name="Schleicher M."/>
            <person name="Noegel A.A."/>
            <person name="Eichinger L."/>
            <person name="Gallinger C."/>
            <person name="Pawlowski J."/>
            <person name="Sierra R."/>
            <person name="Euteneuer U."/>
            <person name="Pillet L."/>
            <person name="Moustafa A."/>
            <person name="Platzer M."/>
            <person name="Groth M."/>
            <person name="Szafranski K."/>
            <person name="Schliwa M."/>
        </authorList>
    </citation>
    <scope>NUCLEOTIDE SEQUENCE [LARGE SCALE GENOMIC DNA]</scope>
</reference>
<feature type="transmembrane region" description="Helical" evidence="1">
    <location>
        <begin position="132"/>
        <end position="153"/>
    </location>
</feature>
<dbReference type="Proteomes" id="UP000023152">
    <property type="component" value="Unassembled WGS sequence"/>
</dbReference>
<dbReference type="EMBL" id="ASPP01005663">
    <property type="protein sequence ID" value="ETO30130.1"/>
    <property type="molecule type" value="Genomic_DNA"/>
</dbReference>
<name>X6NUZ4_RETFI</name>
<dbReference type="InterPro" id="IPR011989">
    <property type="entry name" value="ARM-like"/>
</dbReference>
<dbReference type="Gene3D" id="1.25.10.10">
    <property type="entry name" value="Leucine-rich Repeat Variant"/>
    <property type="match status" value="1"/>
</dbReference>
<keyword evidence="1" id="KW-1133">Transmembrane helix</keyword>
<sequence length="163" mass="19120">MPKQRLEESQIEEIHEILRLLKHMSTKDLLSSADVQTLSGESVLMGLNYLIPHLNDTLLEYPQLCDDFFDVLAIALSVFTNRFAIMSRQYQTVLTESIPFALRHCDPKIVQYALEIITCMAIYHFSHRMSMIVFLCVYIVHILCNFFFFFPFVNDNYRQSNKI</sequence>
<dbReference type="SUPFAM" id="SSF48371">
    <property type="entry name" value="ARM repeat"/>
    <property type="match status" value="1"/>
</dbReference>
<keyword evidence="1" id="KW-0472">Membrane</keyword>
<keyword evidence="1" id="KW-0812">Transmembrane</keyword>
<evidence type="ECO:0000256" key="1">
    <source>
        <dbReference type="SAM" id="Phobius"/>
    </source>
</evidence>
<proteinExistence type="predicted"/>
<dbReference type="OrthoDB" id="5548448at2759"/>
<organism evidence="2 3">
    <name type="scientific">Reticulomyxa filosa</name>
    <dbReference type="NCBI Taxonomy" id="46433"/>
    <lineage>
        <taxon>Eukaryota</taxon>
        <taxon>Sar</taxon>
        <taxon>Rhizaria</taxon>
        <taxon>Retaria</taxon>
        <taxon>Foraminifera</taxon>
        <taxon>Monothalamids</taxon>
        <taxon>Reticulomyxidae</taxon>
        <taxon>Reticulomyxa</taxon>
    </lineage>
</organism>